<dbReference type="InterPro" id="IPR002931">
    <property type="entry name" value="Transglutaminase-like"/>
</dbReference>
<keyword evidence="1" id="KW-0472">Membrane</keyword>
<protein>
    <recommendedName>
        <fullName evidence="2">Transglutaminase-like domain-containing protein</fullName>
    </recommendedName>
</protein>
<organism evidence="3 4">
    <name type="scientific">candidate division MSBL1 archaeon SCGC-AAA261D19</name>
    <dbReference type="NCBI Taxonomy" id="1698273"/>
    <lineage>
        <taxon>Archaea</taxon>
        <taxon>Methanobacteriati</taxon>
        <taxon>Methanobacteriota</taxon>
        <taxon>candidate division MSBL1</taxon>
    </lineage>
</organism>
<keyword evidence="1" id="KW-1133">Transmembrane helix</keyword>
<feature type="domain" description="Transglutaminase-like" evidence="2">
    <location>
        <begin position="460"/>
        <end position="524"/>
    </location>
</feature>
<feature type="non-terminal residue" evidence="3">
    <location>
        <position position="540"/>
    </location>
</feature>
<comment type="caution">
    <text evidence="3">The sequence shown here is derived from an EMBL/GenBank/DDBJ whole genome shotgun (WGS) entry which is preliminary data.</text>
</comment>
<dbReference type="Pfam" id="PF01841">
    <property type="entry name" value="Transglut_core"/>
    <property type="match status" value="1"/>
</dbReference>
<accession>A0A133V4T1</accession>
<dbReference type="PANTHER" id="PTHR33490:SF6">
    <property type="entry name" value="SLL1049 PROTEIN"/>
    <property type="match status" value="1"/>
</dbReference>
<dbReference type="SUPFAM" id="SSF54001">
    <property type="entry name" value="Cysteine proteinases"/>
    <property type="match status" value="1"/>
</dbReference>
<keyword evidence="4" id="KW-1185">Reference proteome</keyword>
<name>A0A133V4T1_9EURY</name>
<dbReference type="PANTHER" id="PTHR33490">
    <property type="entry name" value="BLR5614 PROTEIN-RELATED"/>
    <property type="match status" value="1"/>
</dbReference>
<dbReference type="Proteomes" id="UP000070400">
    <property type="component" value="Unassembled WGS sequence"/>
</dbReference>
<dbReference type="Gene3D" id="3.10.620.30">
    <property type="match status" value="1"/>
</dbReference>
<evidence type="ECO:0000256" key="1">
    <source>
        <dbReference type="SAM" id="Phobius"/>
    </source>
</evidence>
<feature type="transmembrane region" description="Helical" evidence="1">
    <location>
        <begin position="7"/>
        <end position="27"/>
    </location>
</feature>
<evidence type="ECO:0000259" key="2">
    <source>
        <dbReference type="Pfam" id="PF01841"/>
    </source>
</evidence>
<dbReference type="AlphaFoldDB" id="A0A133V4T1"/>
<keyword evidence="1" id="KW-0812">Transmembrane</keyword>
<dbReference type="EMBL" id="LHXX01000050">
    <property type="protein sequence ID" value="KXB01458.1"/>
    <property type="molecule type" value="Genomic_DNA"/>
</dbReference>
<evidence type="ECO:0000313" key="3">
    <source>
        <dbReference type="EMBL" id="KXB01458.1"/>
    </source>
</evidence>
<reference evidence="3 4" key="1">
    <citation type="journal article" date="2016" name="Sci. Rep.">
        <title>Metabolic traits of an uncultured archaeal lineage -MSBL1- from brine pools of the Red Sea.</title>
        <authorList>
            <person name="Mwirichia R."/>
            <person name="Alam I."/>
            <person name="Rashid M."/>
            <person name="Vinu M."/>
            <person name="Ba-Alawi W."/>
            <person name="Anthony Kamau A."/>
            <person name="Kamanda Ngugi D."/>
            <person name="Goker M."/>
            <person name="Klenk H.P."/>
            <person name="Bajic V."/>
            <person name="Stingl U."/>
        </authorList>
    </citation>
    <scope>NUCLEOTIDE SEQUENCE [LARGE SCALE GENOMIC DNA]</scope>
    <source>
        <strain evidence="3">SCGC-AAA261D19</strain>
    </source>
</reference>
<sequence length="540" mass="60821">MAFSQKIILVVTVIGIAFTTSLSIVFLQSPSEEISPVIFEEFDELIIDIDASGNTSCRLTIELPPSSLANSFKIASSLIGTKNMKQGYIESLRESFGGYGWEVRDAECEITGLGTKDNFKVTLAWDAPKMARWEENGWKISSEWVDVKNSAEETISRQKSSWILIRNIAEEQDSQYAQYRVSYKSSLLLPENVGNVYCPLLGSLQTIEYGGGTYSKTSLHAENIDGRTAVVENSLTLIAAENAITITPQQLIENSLFYTINYGGAPPKDISFLSSVERVRLDLKYGRELEDQYLIYSEGSWYSLSPAQVLYYAAWAIDNFNRGANLSIRHPISIALPRTENGDFGSFWRTLSKTDYTNMARQIHENISSNGVAPGVISTPYGGIRFKDALLTFTRILSYYGENEVLPNEIELAPYPSGQLLWSDIETPANYAYFMLSDTHVVTNSPRDNQVLENIYHFSYDDKTYANEICDWIHANIDYILIASTPTSEWVLEHKKGQCRDYANVNLALLRTARMPAKRVNGWIILTEEWQPPPELAPFM</sequence>
<gene>
    <name evidence="3" type="ORF">AKJ43_03380</name>
</gene>
<proteinExistence type="predicted"/>
<evidence type="ECO:0000313" key="4">
    <source>
        <dbReference type="Proteomes" id="UP000070400"/>
    </source>
</evidence>
<dbReference type="InterPro" id="IPR038765">
    <property type="entry name" value="Papain-like_cys_pep_sf"/>
</dbReference>